<gene>
    <name evidence="2" type="ORF">EVA69_03420</name>
</gene>
<evidence type="ECO:0000313" key="3">
    <source>
        <dbReference type="Proteomes" id="UP000320404"/>
    </source>
</evidence>
<dbReference type="AlphaFoldDB" id="A0A520S0R2"/>
<dbReference type="GO" id="GO:0016787">
    <property type="term" value="F:hydrolase activity"/>
    <property type="evidence" value="ECO:0007669"/>
    <property type="project" value="UniProtKB-KW"/>
</dbReference>
<protein>
    <submittedName>
        <fullName evidence="2">MBL fold metallo-hydrolase</fullName>
    </submittedName>
</protein>
<evidence type="ECO:0000313" key="2">
    <source>
        <dbReference type="EMBL" id="RZO76052.1"/>
    </source>
</evidence>
<keyword evidence="2" id="KW-0378">Hydrolase</keyword>
<evidence type="ECO:0000256" key="1">
    <source>
        <dbReference type="SAM" id="SignalP"/>
    </source>
</evidence>
<comment type="caution">
    <text evidence="2">The sequence shown here is derived from an EMBL/GenBank/DDBJ whole genome shotgun (WGS) entry which is preliminary data.</text>
</comment>
<dbReference type="Gene3D" id="3.60.15.10">
    <property type="entry name" value="Ribonuclease Z/Hydroxyacylglutathione hydrolase-like"/>
    <property type="match status" value="1"/>
</dbReference>
<dbReference type="EMBL" id="SHAH01000039">
    <property type="protein sequence ID" value="RZO76052.1"/>
    <property type="molecule type" value="Genomic_DNA"/>
</dbReference>
<organism evidence="2 3">
    <name type="scientific">OM182 bacterium</name>
    <dbReference type="NCBI Taxonomy" id="2510334"/>
    <lineage>
        <taxon>Bacteria</taxon>
        <taxon>Pseudomonadati</taxon>
        <taxon>Pseudomonadota</taxon>
        <taxon>Gammaproteobacteria</taxon>
        <taxon>OMG group</taxon>
        <taxon>OM182 clade</taxon>
    </lineage>
</organism>
<dbReference type="SUPFAM" id="SSF56281">
    <property type="entry name" value="Metallo-hydrolase/oxidoreductase"/>
    <property type="match status" value="1"/>
</dbReference>
<reference evidence="2 3" key="1">
    <citation type="submission" date="2019-02" db="EMBL/GenBank/DDBJ databases">
        <title>Prokaryotic population dynamics and viral predation in marine succession experiment using metagenomics: the confinement effect.</title>
        <authorList>
            <person name="Haro-Moreno J.M."/>
            <person name="Rodriguez-Valera F."/>
            <person name="Lopez-Perez M."/>
        </authorList>
    </citation>
    <scope>NUCLEOTIDE SEQUENCE [LARGE SCALE GENOMIC DNA]</scope>
    <source>
        <strain evidence="2">MED-G158</strain>
    </source>
</reference>
<sequence length="323" mass="36091">MGIKHLLLVFLIMLISTSLLAQVDFESDTPAPGNLRFTWIHGSVSAMANTDVRIQVHRYNEHTYMLRQNPATHWEAPFMYLLMGNQRAVLLDTGATEEAEYFPLRQVVDGVLQRWTYAQGVDMPELVVMPLGSDQSQNAGIGQFSDRPNTILVTPDADSRGSVLENELLDLGGRVLQVLPTPGLDSAAVSLYDAWAELLFTGNAFYPGRLVIRDFPAYRTSLQALVDLTASQTVSNIFGGRIEMTEHPGLDYRLRANYRPDERVLQLQTQHLESALLAVTLINGATDIRIMDDFILMHGVGRGARDWGYPVFIPEAFQNVNTR</sequence>
<dbReference type="InterPro" id="IPR036866">
    <property type="entry name" value="RibonucZ/Hydroxyglut_hydro"/>
</dbReference>
<keyword evidence="1" id="KW-0732">Signal</keyword>
<feature type="signal peptide" evidence="1">
    <location>
        <begin position="1"/>
        <end position="21"/>
    </location>
</feature>
<accession>A0A520S0R2</accession>
<proteinExistence type="predicted"/>
<dbReference type="Proteomes" id="UP000320404">
    <property type="component" value="Unassembled WGS sequence"/>
</dbReference>
<feature type="chain" id="PRO_5021796570" evidence="1">
    <location>
        <begin position="22"/>
        <end position="323"/>
    </location>
</feature>
<name>A0A520S0R2_9GAMM</name>